<proteinExistence type="predicted"/>
<protein>
    <recommendedName>
        <fullName evidence="1">Azaphilone pigments biosynthesis cluster protein L N-terminal domain-containing protein</fullName>
    </recommendedName>
</protein>
<name>A0AAN6Y0P2_9PEZI</name>
<keyword evidence="3" id="KW-1185">Reference proteome</keyword>
<sequence length="553" mass="62685">MDPLAITGSSISLVFTIYGLIAKTRDFVGKFKEAESDVRAITGDLEAVTRILQSIADNDDGNGYPLVSDPNFDRLVDDTIAHFKEVVSEVEACLCRYSQQSFRSKVSWAASGREEMTRLLGKVKMHKSTLELALSRAHMAHGVEIKSGIESLGVDMHSRLAEITEQVRELHARMKTPDNTYDPRKVRLTQRLEEHLKLTKQRLQFPVAEGTKDAETISKFVSGISRISSTRHQSRRHSVDETEASLERLFAELDATPNVATTEPYLSEPSLGMHINSDDPMSFQMLATEPGTARETGKESSGPSQGATENAFAIGAAYRETRALCTLEELNRRLTLTASHTSTDKPCSLLMMRRKFDRDWYEDLAIEEWKLSLGSSWEEIFRKREEFHDNTQQQCNLIYLDFVKPIQQRWLFDHLLWRDDVAGRIYRFVVIEDSHKLPALVEKIVESWQPTLNLCLPPGTGIEILSKRRADRLRSNEPAQSFVDAAQENCASSRLDLGPQVSAAGSESLEANTEPNINGFLPQRDQCSIVNWWIPPSPPKRKRKFLGYWAFHW</sequence>
<dbReference type="AlphaFoldDB" id="A0AAN6Y0P2"/>
<organism evidence="2 3">
    <name type="scientific">Rhypophila decipiens</name>
    <dbReference type="NCBI Taxonomy" id="261697"/>
    <lineage>
        <taxon>Eukaryota</taxon>
        <taxon>Fungi</taxon>
        <taxon>Dikarya</taxon>
        <taxon>Ascomycota</taxon>
        <taxon>Pezizomycotina</taxon>
        <taxon>Sordariomycetes</taxon>
        <taxon>Sordariomycetidae</taxon>
        <taxon>Sordariales</taxon>
        <taxon>Naviculisporaceae</taxon>
        <taxon>Rhypophila</taxon>
    </lineage>
</organism>
<accession>A0AAN6Y0P2</accession>
<reference evidence="2" key="1">
    <citation type="journal article" date="2023" name="Mol. Phylogenet. Evol.">
        <title>Genome-scale phylogeny and comparative genomics of the fungal order Sordariales.</title>
        <authorList>
            <person name="Hensen N."/>
            <person name="Bonometti L."/>
            <person name="Westerberg I."/>
            <person name="Brannstrom I.O."/>
            <person name="Guillou S."/>
            <person name="Cros-Aarteil S."/>
            <person name="Calhoun S."/>
            <person name="Haridas S."/>
            <person name="Kuo A."/>
            <person name="Mondo S."/>
            <person name="Pangilinan J."/>
            <person name="Riley R."/>
            <person name="LaButti K."/>
            <person name="Andreopoulos B."/>
            <person name="Lipzen A."/>
            <person name="Chen C."/>
            <person name="Yan M."/>
            <person name="Daum C."/>
            <person name="Ng V."/>
            <person name="Clum A."/>
            <person name="Steindorff A."/>
            <person name="Ohm R.A."/>
            <person name="Martin F."/>
            <person name="Silar P."/>
            <person name="Natvig D.O."/>
            <person name="Lalanne C."/>
            <person name="Gautier V."/>
            <person name="Ament-Velasquez S.L."/>
            <person name="Kruys A."/>
            <person name="Hutchinson M.I."/>
            <person name="Powell A.J."/>
            <person name="Barry K."/>
            <person name="Miller A.N."/>
            <person name="Grigoriev I.V."/>
            <person name="Debuchy R."/>
            <person name="Gladieux P."/>
            <person name="Hiltunen Thoren M."/>
            <person name="Johannesson H."/>
        </authorList>
    </citation>
    <scope>NUCLEOTIDE SEQUENCE</scope>
    <source>
        <strain evidence="2">PSN293</strain>
    </source>
</reference>
<evidence type="ECO:0000259" key="1">
    <source>
        <dbReference type="Pfam" id="PF17111"/>
    </source>
</evidence>
<evidence type="ECO:0000313" key="2">
    <source>
        <dbReference type="EMBL" id="KAK4209090.1"/>
    </source>
</evidence>
<dbReference type="EMBL" id="MU858216">
    <property type="protein sequence ID" value="KAK4209090.1"/>
    <property type="molecule type" value="Genomic_DNA"/>
</dbReference>
<comment type="caution">
    <text evidence="2">The sequence shown here is derived from an EMBL/GenBank/DDBJ whole genome shotgun (WGS) entry which is preliminary data.</text>
</comment>
<gene>
    <name evidence="2" type="ORF">QBC37DRAFT_451233</name>
</gene>
<reference evidence="2" key="2">
    <citation type="submission" date="2023-05" db="EMBL/GenBank/DDBJ databases">
        <authorList>
            <consortium name="Lawrence Berkeley National Laboratory"/>
            <person name="Steindorff A."/>
            <person name="Hensen N."/>
            <person name="Bonometti L."/>
            <person name="Westerberg I."/>
            <person name="Brannstrom I.O."/>
            <person name="Guillou S."/>
            <person name="Cros-Aarteil S."/>
            <person name="Calhoun S."/>
            <person name="Haridas S."/>
            <person name="Kuo A."/>
            <person name="Mondo S."/>
            <person name="Pangilinan J."/>
            <person name="Riley R."/>
            <person name="Labutti K."/>
            <person name="Andreopoulos B."/>
            <person name="Lipzen A."/>
            <person name="Chen C."/>
            <person name="Yanf M."/>
            <person name="Daum C."/>
            <person name="Ng V."/>
            <person name="Clum A."/>
            <person name="Ohm R."/>
            <person name="Martin F."/>
            <person name="Silar P."/>
            <person name="Natvig D."/>
            <person name="Lalanne C."/>
            <person name="Gautier V."/>
            <person name="Ament-Velasquez S.L."/>
            <person name="Kruys A."/>
            <person name="Hutchinson M.I."/>
            <person name="Powell A.J."/>
            <person name="Barry K."/>
            <person name="Miller A.N."/>
            <person name="Grigoriev I.V."/>
            <person name="Debuchy R."/>
            <person name="Gladieux P."/>
            <person name="Thoren M.H."/>
            <person name="Johannesson H."/>
        </authorList>
    </citation>
    <scope>NUCLEOTIDE SEQUENCE</scope>
    <source>
        <strain evidence="2">PSN293</strain>
    </source>
</reference>
<feature type="domain" description="Azaphilone pigments biosynthesis cluster protein L N-terminal" evidence="1">
    <location>
        <begin position="1"/>
        <end position="203"/>
    </location>
</feature>
<dbReference type="Pfam" id="PF17111">
    <property type="entry name" value="PigL_N"/>
    <property type="match status" value="1"/>
</dbReference>
<dbReference type="Proteomes" id="UP001301769">
    <property type="component" value="Unassembled WGS sequence"/>
</dbReference>
<evidence type="ECO:0000313" key="3">
    <source>
        <dbReference type="Proteomes" id="UP001301769"/>
    </source>
</evidence>
<dbReference type="InterPro" id="IPR031348">
    <property type="entry name" value="PigL_N"/>
</dbReference>